<feature type="binding site" evidence="6">
    <location>
        <position position="122"/>
    </location>
    <ligand>
        <name>Zn(2+)</name>
        <dbReference type="ChEBI" id="CHEBI:29105"/>
        <label>2</label>
    </ligand>
</feature>
<feature type="binding site" evidence="6">
    <location>
        <begin position="315"/>
        <end position="316"/>
    </location>
    <ligand>
        <name>NAD(+)</name>
        <dbReference type="ChEBI" id="CHEBI:57540"/>
    </ligand>
</feature>
<evidence type="ECO:0000256" key="2">
    <source>
        <dbReference type="ARBA" id="ARBA00022723"/>
    </source>
</evidence>
<dbReference type="InterPro" id="IPR013149">
    <property type="entry name" value="ADH-like_C"/>
</dbReference>
<dbReference type="EC" id="1.1.1.103" evidence="6 7"/>
<dbReference type="SMART" id="SM00829">
    <property type="entry name" value="PKS_ER"/>
    <property type="match status" value="1"/>
</dbReference>
<comment type="subcellular location">
    <subcellularLocation>
        <location evidence="6">Cytoplasm</location>
    </subcellularLocation>
</comment>
<evidence type="ECO:0000256" key="1">
    <source>
        <dbReference type="ARBA" id="ARBA00022490"/>
    </source>
</evidence>
<evidence type="ECO:0000256" key="3">
    <source>
        <dbReference type="ARBA" id="ARBA00022833"/>
    </source>
</evidence>
<gene>
    <name evidence="6 10" type="primary">tdh</name>
    <name evidence="10" type="ORF">GCM10017783_15230</name>
</gene>
<dbReference type="InterPro" id="IPR020843">
    <property type="entry name" value="ER"/>
</dbReference>
<evidence type="ECO:0000313" key="10">
    <source>
        <dbReference type="EMBL" id="GHG03640.1"/>
    </source>
</evidence>
<dbReference type="PROSITE" id="PS00059">
    <property type="entry name" value="ADH_ZINC"/>
    <property type="match status" value="1"/>
</dbReference>
<reference evidence="11" key="1">
    <citation type="journal article" date="2019" name="Int. J. Syst. Evol. Microbiol.">
        <title>The Global Catalogue of Microorganisms (GCM) 10K type strain sequencing project: providing services to taxonomists for standard genome sequencing and annotation.</title>
        <authorList>
            <consortium name="The Broad Institute Genomics Platform"/>
            <consortium name="The Broad Institute Genome Sequencing Center for Infectious Disease"/>
            <person name="Wu L."/>
            <person name="Ma J."/>
        </authorList>
    </citation>
    <scope>NUCLEOTIDE SEQUENCE [LARGE SCALE GENOMIC DNA]</scope>
    <source>
        <strain evidence="11">CGMCC 1.18439</strain>
    </source>
</reference>
<dbReference type="NCBIfam" id="TIGR00692">
    <property type="entry name" value="tdh"/>
    <property type="match status" value="1"/>
</dbReference>
<dbReference type="Pfam" id="PF08240">
    <property type="entry name" value="ADH_N"/>
    <property type="match status" value="1"/>
</dbReference>
<dbReference type="HAMAP" id="MF_00627">
    <property type="entry name" value="Thr_dehydrog"/>
    <property type="match status" value="1"/>
</dbReference>
<dbReference type="SUPFAM" id="SSF51735">
    <property type="entry name" value="NAD(P)-binding Rossmann-fold domains"/>
    <property type="match status" value="1"/>
</dbReference>
<dbReference type="InterPro" id="IPR013154">
    <property type="entry name" value="ADH-like_N"/>
</dbReference>
<keyword evidence="11" id="KW-1185">Reference proteome</keyword>
<feature type="binding site" evidence="6">
    <location>
        <position position="204"/>
    </location>
    <ligand>
        <name>NAD(+)</name>
        <dbReference type="ChEBI" id="CHEBI:57540"/>
    </ligand>
</feature>
<comment type="subunit">
    <text evidence="6">Homotetramer.</text>
</comment>
<dbReference type="InterPro" id="IPR036291">
    <property type="entry name" value="NAD(P)-bd_dom_sf"/>
</dbReference>
<name>A0ABQ3K4X8_9DEIO</name>
<feature type="compositionally biased region" description="Low complexity" evidence="8">
    <location>
        <begin position="1"/>
        <end position="17"/>
    </location>
</feature>
<feature type="binding site" evidence="6">
    <location>
        <begin position="291"/>
        <end position="293"/>
    </location>
    <ligand>
        <name>NAD(+)</name>
        <dbReference type="ChEBI" id="CHEBI:57540"/>
    </ligand>
</feature>
<keyword evidence="2 6" id="KW-0479">Metal-binding</keyword>
<comment type="cofactor">
    <cofactor evidence="6">
        <name>Zn(2+)</name>
        <dbReference type="ChEBI" id="CHEBI:29105"/>
    </cofactor>
    <text evidence="6">Binds 2 Zn(2+) ions per subunit.</text>
</comment>
<feature type="site" description="Important for catalytic activity for the proton relay mechanism but does not participate directly in the coordination of zinc atom" evidence="6">
    <location>
        <position position="177"/>
    </location>
</feature>
<feature type="domain" description="Enoyl reductase (ER)" evidence="9">
    <location>
        <begin position="41"/>
        <end position="367"/>
    </location>
</feature>
<feature type="binding site" evidence="6">
    <location>
        <position position="224"/>
    </location>
    <ligand>
        <name>NAD(+)</name>
        <dbReference type="ChEBI" id="CHEBI:57540"/>
    </ligand>
</feature>
<dbReference type="PANTHER" id="PTHR43401">
    <property type="entry name" value="L-THREONINE 3-DEHYDROGENASE"/>
    <property type="match status" value="1"/>
</dbReference>
<feature type="binding site" evidence="6">
    <location>
        <position position="67"/>
    </location>
    <ligand>
        <name>Zn(2+)</name>
        <dbReference type="ChEBI" id="CHEBI:29105"/>
        <label>1</label>
        <note>catalytic</note>
    </ligand>
</feature>
<organism evidence="10 11">
    <name type="scientific">Deinococcus piscis</name>
    <dbReference type="NCBI Taxonomy" id="394230"/>
    <lineage>
        <taxon>Bacteria</taxon>
        <taxon>Thermotogati</taxon>
        <taxon>Deinococcota</taxon>
        <taxon>Deinococci</taxon>
        <taxon>Deinococcales</taxon>
        <taxon>Deinococcaceae</taxon>
        <taxon>Deinococcus</taxon>
    </lineage>
</organism>
<dbReference type="SUPFAM" id="SSF50129">
    <property type="entry name" value="GroES-like"/>
    <property type="match status" value="1"/>
</dbReference>
<keyword evidence="3 6" id="KW-0862">Zinc</keyword>
<dbReference type="Gene3D" id="3.40.50.720">
    <property type="entry name" value="NAD(P)-binding Rossmann-like Domain"/>
    <property type="match status" value="1"/>
</dbReference>
<proteinExistence type="inferred from homology"/>
<keyword evidence="5 6" id="KW-0520">NAD</keyword>
<dbReference type="Pfam" id="PF00107">
    <property type="entry name" value="ADH_zinc_N"/>
    <property type="match status" value="1"/>
</dbReference>
<protein>
    <recommendedName>
        <fullName evidence="6 7">L-threonine 3-dehydrogenase</fullName>
        <shortName evidence="6">TDH</shortName>
        <ecNumber evidence="6 7">1.1.1.103</ecNumber>
    </recommendedName>
</protein>
<feature type="binding site" evidence="6">
    <location>
        <position position="125"/>
    </location>
    <ligand>
        <name>Zn(2+)</name>
        <dbReference type="ChEBI" id="CHEBI:29105"/>
        <label>2</label>
    </ligand>
</feature>
<keyword evidence="4 6" id="KW-0560">Oxidoreductase</keyword>
<evidence type="ECO:0000259" key="9">
    <source>
        <dbReference type="SMART" id="SM00829"/>
    </source>
</evidence>
<feature type="region of interest" description="Disordered" evidence="8">
    <location>
        <begin position="1"/>
        <end position="27"/>
    </location>
</feature>
<evidence type="ECO:0000256" key="5">
    <source>
        <dbReference type="ARBA" id="ARBA00023027"/>
    </source>
</evidence>
<feature type="active site" description="Charge relay system" evidence="6">
    <location>
        <position position="69"/>
    </location>
</feature>
<feature type="active site" description="Charge relay system" evidence="6">
    <location>
        <position position="72"/>
    </location>
</feature>
<evidence type="ECO:0000256" key="8">
    <source>
        <dbReference type="SAM" id="MobiDB-lite"/>
    </source>
</evidence>
<evidence type="ECO:0000256" key="7">
    <source>
        <dbReference type="NCBIfam" id="TIGR00692"/>
    </source>
</evidence>
<dbReference type="Gene3D" id="3.90.180.10">
    <property type="entry name" value="Medium-chain alcohol dehydrogenases, catalytic domain"/>
    <property type="match status" value="1"/>
</dbReference>
<dbReference type="InterPro" id="IPR011032">
    <property type="entry name" value="GroES-like_sf"/>
</dbReference>
<evidence type="ECO:0000256" key="6">
    <source>
        <dbReference type="HAMAP-Rule" id="MF_00627"/>
    </source>
</evidence>
<dbReference type="NCBIfam" id="NF003808">
    <property type="entry name" value="PRK05396.1"/>
    <property type="match status" value="1"/>
</dbReference>
<dbReference type="PANTHER" id="PTHR43401:SF2">
    <property type="entry name" value="L-THREONINE 3-DEHYDROGENASE"/>
    <property type="match status" value="1"/>
</dbReference>
<feature type="binding site" evidence="6">
    <location>
        <position position="92"/>
    </location>
    <ligand>
        <name>Zn(2+)</name>
        <dbReference type="ChEBI" id="CHEBI:29105"/>
        <label>1</label>
        <note>catalytic</note>
    </ligand>
</feature>
<comment type="pathway">
    <text evidence="6">Amino-acid degradation; L-threonine degradation via oxydo-reductase pathway; glycine from L-threonine: step 1/2.</text>
</comment>
<comment type="function">
    <text evidence="6">Catalyzes the NAD(+)-dependent oxidation of L-threonine to 2-amino-3-ketobutyrate.</text>
</comment>
<feature type="binding site" evidence="6">
    <location>
        <position position="128"/>
    </location>
    <ligand>
        <name>Zn(2+)</name>
        <dbReference type="ChEBI" id="CHEBI:29105"/>
        <label>2</label>
    </ligand>
</feature>
<dbReference type="InterPro" id="IPR002328">
    <property type="entry name" value="ADH_Zn_CS"/>
</dbReference>
<sequence length="369" mass="39853">MTHGMTPDTPSSTPHTPAQSRLPTDYPRTMKALSKREAKEGIWMVETPTPEVGPNDLLIRVKHSAICGTDVHIYKWDDWARKTIPVPMVTGHEYVGVVAGMGSEVSGFQLGERVSGEGHITCGHCRNCRAGKRHLCRNTKGVGVNRPGSFAEYVVIPAFNAFKIPDEVPDEIASIFDPLGNAVHTALSFDLVGEDVLITGAGPIGVMAAAIARHVGARNVVVTDINDYRLELAAKMGATRTVNVAKEDLWTAAKGLGMTEGFDVGLEMSGSGAAFAQMVGVMNHGGKIALLGIPAGRVDIDWNDVIFKMLTIKGIYGREMFETWYKMAALVQSGLDLSPIITHRYSIDDFQQGFDAMLSGNSGKVVLDW</sequence>
<comment type="catalytic activity">
    <reaction evidence="6">
        <text>L-threonine + NAD(+) = (2S)-2-amino-3-oxobutanoate + NADH + H(+)</text>
        <dbReference type="Rhea" id="RHEA:13161"/>
        <dbReference type="ChEBI" id="CHEBI:15378"/>
        <dbReference type="ChEBI" id="CHEBI:57540"/>
        <dbReference type="ChEBI" id="CHEBI:57926"/>
        <dbReference type="ChEBI" id="CHEBI:57945"/>
        <dbReference type="ChEBI" id="CHEBI:78948"/>
        <dbReference type="EC" id="1.1.1.103"/>
    </reaction>
</comment>
<keyword evidence="1 6" id="KW-0963">Cytoplasm</keyword>
<feature type="binding site" evidence="6">
    <location>
        <position position="93"/>
    </location>
    <ligand>
        <name>Zn(2+)</name>
        <dbReference type="ChEBI" id="CHEBI:29105"/>
        <label>1</label>
        <note>catalytic</note>
    </ligand>
</feature>
<feature type="binding site" evidence="6">
    <location>
        <position position="136"/>
    </location>
    <ligand>
        <name>Zn(2+)</name>
        <dbReference type="ChEBI" id="CHEBI:29105"/>
        <label>2</label>
    </ligand>
</feature>
<dbReference type="Proteomes" id="UP000632154">
    <property type="component" value="Unassembled WGS sequence"/>
</dbReference>
<accession>A0ABQ3K4X8</accession>
<comment type="similarity">
    <text evidence="6">Belongs to the zinc-containing alcohol dehydrogenase family.</text>
</comment>
<comment type="caution">
    <text evidence="10">The sequence shown here is derived from an EMBL/GenBank/DDBJ whole genome shotgun (WGS) entry which is preliminary data.</text>
</comment>
<evidence type="ECO:0000256" key="4">
    <source>
        <dbReference type="ARBA" id="ARBA00023002"/>
    </source>
</evidence>
<dbReference type="InterPro" id="IPR050129">
    <property type="entry name" value="Zn_alcohol_dh"/>
</dbReference>
<dbReference type="InterPro" id="IPR004627">
    <property type="entry name" value="L-Threonine_3-DHase"/>
</dbReference>
<feature type="binding site" evidence="6">
    <location>
        <position position="229"/>
    </location>
    <ligand>
        <name>NAD(+)</name>
        <dbReference type="ChEBI" id="CHEBI:57540"/>
    </ligand>
</feature>
<evidence type="ECO:0000313" key="11">
    <source>
        <dbReference type="Proteomes" id="UP000632154"/>
    </source>
</evidence>
<dbReference type="EMBL" id="BNAL01000017">
    <property type="protein sequence ID" value="GHG03640.1"/>
    <property type="molecule type" value="Genomic_DNA"/>
</dbReference>